<feature type="region of interest" description="Disordered" evidence="1">
    <location>
        <begin position="140"/>
        <end position="222"/>
    </location>
</feature>
<feature type="compositionally biased region" description="Low complexity" evidence="1">
    <location>
        <begin position="193"/>
        <end position="204"/>
    </location>
</feature>
<protein>
    <submittedName>
        <fullName evidence="2">Uncharacterized protein</fullName>
    </submittedName>
</protein>
<feature type="compositionally biased region" description="Low complexity" evidence="1">
    <location>
        <begin position="714"/>
        <end position="725"/>
    </location>
</feature>
<dbReference type="GeneID" id="5718695"/>
<dbReference type="KEGG" id="cre:CHLRE_03g193100v5"/>
<feature type="region of interest" description="Disordered" evidence="1">
    <location>
        <begin position="403"/>
        <end position="458"/>
    </location>
</feature>
<feature type="region of interest" description="Disordered" evidence="1">
    <location>
        <begin position="694"/>
        <end position="728"/>
    </location>
</feature>
<dbReference type="OrthoDB" id="545453at2759"/>
<keyword evidence="3" id="KW-1185">Reference proteome</keyword>
<dbReference type="OMA" id="HGRCRWL"/>
<dbReference type="EMBL" id="CM008964">
    <property type="protein sequence ID" value="PNW85572.1"/>
    <property type="molecule type" value="Genomic_DNA"/>
</dbReference>
<feature type="compositionally biased region" description="Low complexity" evidence="1">
    <location>
        <begin position="786"/>
        <end position="804"/>
    </location>
</feature>
<dbReference type="Gene3D" id="1.25.70.10">
    <property type="entry name" value="Transcription termination factor 3, mitochondrial"/>
    <property type="match status" value="2"/>
</dbReference>
<dbReference type="ExpressionAtlas" id="A0A2K3DYF9">
    <property type="expression patterns" value="baseline"/>
</dbReference>
<reference evidence="2 3" key="1">
    <citation type="journal article" date="2007" name="Science">
        <title>The Chlamydomonas genome reveals the evolution of key animal and plant functions.</title>
        <authorList>
            <person name="Merchant S.S."/>
            <person name="Prochnik S.E."/>
            <person name="Vallon O."/>
            <person name="Harris E.H."/>
            <person name="Karpowicz S.J."/>
            <person name="Witman G.B."/>
            <person name="Terry A."/>
            <person name="Salamov A."/>
            <person name="Fritz-Laylin L.K."/>
            <person name="Marechal-Drouard L."/>
            <person name="Marshall W.F."/>
            <person name="Qu L.H."/>
            <person name="Nelson D.R."/>
            <person name="Sanderfoot A.A."/>
            <person name="Spalding M.H."/>
            <person name="Kapitonov V.V."/>
            <person name="Ren Q."/>
            <person name="Ferris P."/>
            <person name="Lindquist E."/>
            <person name="Shapiro H."/>
            <person name="Lucas S.M."/>
            <person name="Grimwood J."/>
            <person name="Schmutz J."/>
            <person name="Cardol P."/>
            <person name="Cerutti H."/>
            <person name="Chanfreau G."/>
            <person name="Chen C.L."/>
            <person name="Cognat V."/>
            <person name="Croft M.T."/>
            <person name="Dent R."/>
            <person name="Dutcher S."/>
            <person name="Fernandez E."/>
            <person name="Fukuzawa H."/>
            <person name="Gonzalez-Ballester D."/>
            <person name="Gonzalez-Halphen D."/>
            <person name="Hallmann A."/>
            <person name="Hanikenne M."/>
            <person name="Hippler M."/>
            <person name="Inwood W."/>
            <person name="Jabbari K."/>
            <person name="Kalanon M."/>
            <person name="Kuras R."/>
            <person name="Lefebvre P.A."/>
            <person name="Lemaire S.D."/>
            <person name="Lobanov A.V."/>
            <person name="Lohr M."/>
            <person name="Manuell A."/>
            <person name="Meier I."/>
            <person name="Mets L."/>
            <person name="Mittag M."/>
            <person name="Mittelmeier T."/>
            <person name="Moroney J.V."/>
            <person name="Moseley J."/>
            <person name="Napoli C."/>
            <person name="Nedelcu A.M."/>
            <person name="Niyogi K."/>
            <person name="Novoselov S.V."/>
            <person name="Paulsen I.T."/>
            <person name="Pazour G."/>
            <person name="Purton S."/>
            <person name="Ral J.P."/>
            <person name="Riano-Pachon D.M."/>
            <person name="Riekhof W."/>
            <person name="Rymarquis L."/>
            <person name="Schroda M."/>
            <person name="Stern D."/>
            <person name="Umen J."/>
            <person name="Willows R."/>
            <person name="Wilson N."/>
            <person name="Zimmer S.L."/>
            <person name="Allmer J."/>
            <person name="Balk J."/>
            <person name="Bisova K."/>
            <person name="Chen C.J."/>
            <person name="Elias M."/>
            <person name="Gendler K."/>
            <person name="Hauser C."/>
            <person name="Lamb M.R."/>
            <person name="Ledford H."/>
            <person name="Long J.C."/>
            <person name="Minagawa J."/>
            <person name="Page M.D."/>
            <person name="Pan J."/>
            <person name="Pootakham W."/>
            <person name="Roje S."/>
            <person name="Rose A."/>
            <person name="Stahlberg E."/>
            <person name="Terauchi A.M."/>
            <person name="Yang P."/>
            <person name="Ball S."/>
            <person name="Bowler C."/>
            <person name="Dieckmann C.L."/>
            <person name="Gladyshev V.N."/>
            <person name="Green P."/>
            <person name="Jorgensen R."/>
            <person name="Mayfield S."/>
            <person name="Mueller-Roeber B."/>
            <person name="Rajamani S."/>
            <person name="Sayre R.T."/>
            <person name="Brokstein P."/>
            <person name="Dubchak I."/>
            <person name="Goodstein D."/>
            <person name="Hornick L."/>
            <person name="Huang Y.W."/>
            <person name="Jhaveri J."/>
            <person name="Luo Y."/>
            <person name="Martinez D."/>
            <person name="Ngau W.C."/>
            <person name="Otillar B."/>
            <person name="Poliakov A."/>
            <person name="Porter A."/>
            <person name="Szajkowski L."/>
            <person name="Werner G."/>
            <person name="Zhou K."/>
            <person name="Grigoriev I.V."/>
            <person name="Rokhsar D.S."/>
            <person name="Grossman A.R."/>
        </authorList>
    </citation>
    <scope>NUCLEOTIDE SEQUENCE [LARGE SCALE GENOMIC DNA]</scope>
    <source>
        <strain evidence="3">CC-503</strain>
    </source>
</reference>
<dbReference type="PaxDb" id="3055-EDP03278"/>
<dbReference type="Proteomes" id="UP000006906">
    <property type="component" value="Chromosome 3"/>
</dbReference>
<dbReference type="AlphaFoldDB" id="A0A2K3DYF9"/>
<sequence length="813" mass="83009">MMTGPGCLSTARSCARSPLLAQGWCSHAVQASHHRSSAHSALPGLAAPALAQQGVPRALLPTDGEHLTLAARARIVHELPSISLPELGHEASVTVEDPMLEVEALIVAHEAGLASAQSAAVPQHAVAGVASPAQEADCADSATARSSGTASTSSCNSSSGSSQSTAELSGRRRGAARSTPSRTRGRGGGGSGAAPAALPSGARTGAAASKPANTKPAPVAAPPASAAADSAAAAAPVALSVEGAAALADLQGRTPSLAAVDSAQLGQRLAALATLLKLGTDVAAMPLCEAVPGLLLQEPAALDRSWRRLRHAVAGTDDQVRRAICAAPLLLLLPSSRVSQVSGVLATALGVPQQRARSLIRDVPALFAMPPATLSEKLTGLEHLLCCCSSTGGNSGCSIARTASSNGTGSSTSTSSAAPGSAVGTSATAKAASAAPKRPGAASASPAGAAKAAAPTPRTASQHVLEQAVLRAPRLLTFRTATLQSHAAQLALMLGGPGRVSVLLRSDPALLERSPASLAAKMALLRELLGCAHQPAAVAVLVGRAPGLLHRSASALARGCRSLSIWSLSPRTKLRMALARPGLLQLGWRELHGRCRWLRRLILSNGYYHAALRRLPPSLLAALVAALPGCWARLQYLADSNQEGALPLMEAVECEQAAFEARHPEFAKWYSWKVKQMGTDNPWRGARRVRGIGSAPAAATGVKPRRSYARRNGQQQSQQAGTDQQPTVPVVLTEAGMVRSGGATVNRPRRVVQQRLNEPAEGEAAALVDVVEPAMAGSAATANDGDVVAVDQPAAAAPREGAAPDSPRRRSRR</sequence>
<feature type="compositionally biased region" description="Low complexity" evidence="1">
    <location>
        <begin position="141"/>
        <end position="168"/>
    </location>
</feature>
<dbReference type="Gramene" id="PNW85572">
    <property type="protein sequence ID" value="PNW85572"/>
    <property type="gene ID" value="CHLRE_03g193100v5"/>
</dbReference>
<accession>A0A2K3DYF9</accession>
<feature type="compositionally biased region" description="Low complexity" evidence="1">
    <location>
        <begin position="211"/>
        <end position="222"/>
    </location>
</feature>
<evidence type="ECO:0000256" key="1">
    <source>
        <dbReference type="SAM" id="MobiDB-lite"/>
    </source>
</evidence>
<organism evidence="2 3">
    <name type="scientific">Chlamydomonas reinhardtii</name>
    <name type="common">Chlamydomonas smithii</name>
    <dbReference type="NCBI Taxonomy" id="3055"/>
    <lineage>
        <taxon>Eukaryota</taxon>
        <taxon>Viridiplantae</taxon>
        <taxon>Chlorophyta</taxon>
        <taxon>core chlorophytes</taxon>
        <taxon>Chlorophyceae</taxon>
        <taxon>CS clade</taxon>
        <taxon>Chlamydomonadales</taxon>
        <taxon>Chlamydomonadaceae</taxon>
        <taxon>Chlamydomonas</taxon>
    </lineage>
</organism>
<proteinExistence type="predicted"/>
<name>A0A2K3DYF9_CHLRE</name>
<feature type="region of interest" description="Disordered" evidence="1">
    <location>
        <begin position="779"/>
        <end position="813"/>
    </location>
</feature>
<dbReference type="InterPro" id="IPR038538">
    <property type="entry name" value="MTERF_sf"/>
</dbReference>
<evidence type="ECO:0000313" key="3">
    <source>
        <dbReference type="Proteomes" id="UP000006906"/>
    </source>
</evidence>
<evidence type="ECO:0000313" key="2">
    <source>
        <dbReference type="EMBL" id="PNW85572.1"/>
    </source>
</evidence>
<dbReference type="RefSeq" id="XP_042926337.1">
    <property type="nucleotide sequence ID" value="XM_043061208.1"/>
</dbReference>
<gene>
    <name evidence="2" type="ORF">CHLRE_03g193100v5</name>
</gene>
<dbReference type="InParanoid" id="A0A2K3DYF9"/>